<dbReference type="EMBL" id="CP009933">
    <property type="protein sequence ID" value="AKA68846.1"/>
    <property type="molecule type" value="Genomic_DNA"/>
</dbReference>
<comment type="subcellular location">
    <subcellularLocation>
        <location evidence="1">Cell membrane</location>
        <topology evidence="1">Multi-pass membrane protein</topology>
    </subcellularLocation>
</comment>
<evidence type="ECO:0000256" key="6">
    <source>
        <dbReference type="ARBA" id="ARBA00023136"/>
    </source>
</evidence>
<dbReference type="RefSeq" id="WP_029161961.1">
    <property type="nucleotide sequence ID" value="NZ_CP009933.1"/>
</dbReference>
<dbReference type="Pfam" id="PF00892">
    <property type="entry name" value="EamA"/>
    <property type="match status" value="2"/>
</dbReference>
<reference evidence="9 10" key="1">
    <citation type="journal article" date="2015" name="J. Biotechnol.">
        <title>Complete genome sequence of a malodorant-producing acetogen, Clostridium scatologenes ATCC 25775(T).</title>
        <authorList>
            <person name="Zhu Z."/>
            <person name="Guo T."/>
            <person name="Zheng H."/>
            <person name="Song T."/>
            <person name="Ouyang P."/>
            <person name="Xie J."/>
        </authorList>
    </citation>
    <scope>NUCLEOTIDE SEQUENCE [LARGE SCALE GENOMIC DNA]</scope>
    <source>
        <strain evidence="9 10">ATCC 25775</strain>
    </source>
</reference>
<dbReference type="Proteomes" id="UP000033115">
    <property type="component" value="Chromosome"/>
</dbReference>
<feature type="domain" description="EamA" evidence="8">
    <location>
        <begin position="153"/>
        <end position="285"/>
    </location>
</feature>
<keyword evidence="3" id="KW-1003">Cell membrane</keyword>
<dbReference type="HOGENOM" id="CLU_033863_21_2_9"/>
<feature type="transmembrane region" description="Helical" evidence="7">
    <location>
        <begin position="70"/>
        <end position="91"/>
    </location>
</feature>
<feature type="transmembrane region" description="Helical" evidence="7">
    <location>
        <begin position="184"/>
        <end position="203"/>
    </location>
</feature>
<evidence type="ECO:0000259" key="8">
    <source>
        <dbReference type="Pfam" id="PF00892"/>
    </source>
</evidence>
<dbReference type="PANTHER" id="PTHR42920">
    <property type="entry name" value="OS03G0707200 PROTEIN-RELATED"/>
    <property type="match status" value="1"/>
</dbReference>
<name>A0A0E3GQM8_CLOSL</name>
<evidence type="ECO:0000313" key="10">
    <source>
        <dbReference type="Proteomes" id="UP000033115"/>
    </source>
</evidence>
<dbReference type="InterPro" id="IPR000620">
    <property type="entry name" value="EamA_dom"/>
</dbReference>
<feature type="domain" description="EamA" evidence="8">
    <location>
        <begin position="8"/>
        <end position="143"/>
    </location>
</feature>
<dbReference type="AlphaFoldDB" id="A0A0E3GQM8"/>
<feature type="transmembrane region" description="Helical" evidence="7">
    <location>
        <begin position="270"/>
        <end position="288"/>
    </location>
</feature>
<feature type="transmembrane region" description="Helical" evidence="7">
    <location>
        <begin position="127"/>
        <end position="145"/>
    </location>
</feature>
<dbReference type="GO" id="GO:0005886">
    <property type="term" value="C:plasma membrane"/>
    <property type="evidence" value="ECO:0007669"/>
    <property type="project" value="UniProtKB-SubCell"/>
</dbReference>
<gene>
    <name evidence="9" type="ORF">CSCA_1721</name>
</gene>
<feature type="transmembrane region" description="Helical" evidence="7">
    <location>
        <begin position="103"/>
        <end position="120"/>
    </location>
</feature>
<keyword evidence="6 7" id="KW-0472">Membrane</keyword>
<evidence type="ECO:0000256" key="1">
    <source>
        <dbReference type="ARBA" id="ARBA00004651"/>
    </source>
</evidence>
<dbReference type="PANTHER" id="PTHR42920:SF5">
    <property type="entry name" value="EAMA DOMAIN-CONTAINING PROTEIN"/>
    <property type="match status" value="1"/>
</dbReference>
<protein>
    <recommendedName>
        <fullName evidence="8">EamA domain-containing protein</fullName>
    </recommendedName>
</protein>
<feature type="transmembrane region" description="Helical" evidence="7">
    <location>
        <begin position="209"/>
        <end position="232"/>
    </location>
</feature>
<evidence type="ECO:0000256" key="3">
    <source>
        <dbReference type="ARBA" id="ARBA00022475"/>
    </source>
</evidence>
<proteinExistence type="inferred from homology"/>
<keyword evidence="10" id="KW-1185">Reference proteome</keyword>
<comment type="similarity">
    <text evidence="2">Belongs to the EamA transporter family.</text>
</comment>
<evidence type="ECO:0000256" key="5">
    <source>
        <dbReference type="ARBA" id="ARBA00022989"/>
    </source>
</evidence>
<feature type="transmembrane region" description="Helical" evidence="7">
    <location>
        <begin position="151"/>
        <end position="172"/>
    </location>
</feature>
<feature type="transmembrane region" description="Helical" evidence="7">
    <location>
        <begin position="40"/>
        <end position="58"/>
    </location>
</feature>
<evidence type="ECO:0000256" key="4">
    <source>
        <dbReference type="ARBA" id="ARBA00022692"/>
    </source>
</evidence>
<dbReference type="InterPro" id="IPR037185">
    <property type="entry name" value="EmrE-like"/>
</dbReference>
<sequence length="312" mass="34037">MKTQKIKSNLLLLLTACIWGFAFVAQRVGGKYIGAFTFNGIRFALGSISLIPLILFYNNQGEKHEHAKEFKNAFLPGIAAGIFIFLGSSFQQIGIMHTTAGKAAFITGLYIVVVPIFGIFLKQYISINTWIGALIAVAGLYFLCITDEFSIAYGDFLELICAFFFAVQILLIDNFAKKVDNLKLAFLQFATCSILSLICALFVEKIAISSIIMAIVPILYGGILSSGVAYTLQIVAQKNAEPSEAAIIMSMESVFGSIGGFLILNENLGTRGILGCVLMFTGMLLAQIRIGKISNFISNFTNKKFKNKNSMS</sequence>
<evidence type="ECO:0000256" key="2">
    <source>
        <dbReference type="ARBA" id="ARBA00007362"/>
    </source>
</evidence>
<organism evidence="9 10">
    <name type="scientific">Clostridium scatologenes</name>
    <dbReference type="NCBI Taxonomy" id="1548"/>
    <lineage>
        <taxon>Bacteria</taxon>
        <taxon>Bacillati</taxon>
        <taxon>Bacillota</taxon>
        <taxon>Clostridia</taxon>
        <taxon>Eubacteriales</taxon>
        <taxon>Clostridiaceae</taxon>
        <taxon>Clostridium</taxon>
    </lineage>
</organism>
<keyword evidence="4 7" id="KW-0812">Transmembrane</keyword>
<dbReference type="KEGG" id="csq:CSCA_1721"/>
<keyword evidence="5 7" id="KW-1133">Transmembrane helix</keyword>
<dbReference type="SUPFAM" id="SSF103481">
    <property type="entry name" value="Multidrug resistance efflux transporter EmrE"/>
    <property type="match status" value="2"/>
</dbReference>
<feature type="transmembrane region" description="Helical" evidence="7">
    <location>
        <begin position="244"/>
        <end position="264"/>
    </location>
</feature>
<accession>A0A0E3GQM8</accession>
<evidence type="ECO:0000256" key="7">
    <source>
        <dbReference type="SAM" id="Phobius"/>
    </source>
</evidence>
<dbReference type="InterPro" id="IPR051258">
    <property type="entry name" value="Diverse_Substrate_Transporter"/>
</dbReference>
<dbReference type="STRING" id="1548.CSCA_1721"/>
<evidence type="ECO:0000313" key="9">
    <source>
        <dbReference type="EMBL" id="AKA68846.1"/>
    </source>
</evidence>